<dbReference type="Pfam" id="PF18902">
    <property type="entry name" value="DUF5658"/>
    <property type="match status" value="1"/>
</dbReference>
<reference evidence="3 6" key="3">
    <citation type="journal article" date="2014" name="Environ. Microbiol.">
        <title>Halorhabdus tiamatea: proteogenomics and glycosidase activity measurements identify the first cultivated euryarchaeon from a deep-sea anoxic brine lake as potential polysaccharide degrader.</title>
        <authorList>
            <person name="Werner J."/>
            <person name="Ferrer M."/>
            <person name="Michel G."/>
            <person name="Mann A.J."/>
            <person name="Huang S."/>
            <person name="Juarez S."/>
            <person name="Ciordia S."/>
            <person name="Albar J.P."/>
            <person name="Alcaide M."/>
            <person name="La Cono V."/>
            <person name="Yakimov M.M."/>
            <person name="Antunes A."/>
            <person name="Taborda M."/>
            <person name="Da Costa M.S."/>
            <person name="Amann R.I."/>
            <person name="Gloeckner F.O."/>
            <person name="Golyshina O.V."/>
            <person name="Golyshin P.N."/>
            <person name="Teeling H."/>
        </authorList>
    </citation>
    <scope>NUCLEOTIDE SEQUENCE [LARGE SCALE GENOMIC DNA]</scope>
    <source>
        <strain evidence="6">SARL4B</strain>
        <strain evidence="3">Type strain: SARL4B</strain>
    </source>
</reference>
<evidence type="ECO:0000313" key="3">
    <source>
        <dbReference type="EMBL" id="CCQ33935.1"/>
    </source>
</evidence>
<dbReference type="InterPro" id="IPR043717">
    <property type="entry name" value="DUF5658"/>
</dbReference>
<reference evidence="4 5" key="1">
    <citation type="journal article" date="2011" name="J. Bacteriol.">
        <title>Genome sequence of Halorhabdus tiamatea, the first archaeon isolated from a deep-sea anoxic brine lake.</title>
        <authorList>
            <person name="Antunes A."/>
            <person name="Alam I."/>
            <person name="Bajic V.B."/>
            <person name="Stingl U."/>
        </authorList>
    </citation>
    <scope>NUCLEOTIDE SEQUENCE [LARGE SCALE GENOMIC DNA]</scope>
    <source>
        <strain evidence="4 5">SARL4B</strain>
    </source>
</reference>
<keyword evidence="1" id="KW-0472">Membrane</keyword>
<sequence>MGKHQTTTERVVSTPSRIEPVGRLAECVSLSTLTAVLWATVLAASATDVVTTTIGLQRGLAEGNALARTLVESFGIGGLAGLKLAALGVLAGTWYVVDERQGQAALAGFGGVTVIVVGCNVATIATM</sequence>
<reference evidence="4 5" key="2">
    <citation type="journal article" date="2013" name="PLoS ONE">
        <title>INDIGO - INtegrated Data Warehouse of MIcrobial GenOmes with Examples from the Red Sea Extremophiles.</title>
        <authorList>
            <person name="Alam I."/>
            <person name="Antunes A."/>
            <person name="Kamau A.A."/>
            <person name="Ba Alawi W."/>
            <person name="Kalkatawi M."/>
            <person name="Stingl U."/>
            <person name="Bajic V.B."/>
        </authorList>
    </citation>
    <scope>NUCLEOTIDE SEQUENCE [LARGE SCALE GENOMIC DNA]</scope>
    <source>
        <strain evidence="4 5">SARL4B</strain>
    </source>
</reference>
<dbReference type="OrthoDB" id="306403at2157"/>
<dbReference type="GeneID" id="23799624"/>
<name>F7PFB1_9EURY</name>
<evidence type="ECO:0000313" key="6">
    <source>
        <dbReference type="Proteomes" id="UP000015381"/>
    </source>
</evidence>
<protein>
    <recommendedName>
        <fullName evidence="2">DUF5658 domain-containing protein</fullName>
    </recommendedName>
</protein>
<dbReference type="Proteomes" id="UP000003861">
    <property type="component" value="Unassembled WGS sequence"/>
</dbReference>
<proteinExistence type="predicted"/>
<feature type="transmembrane region" description="Helical" evidence="1">
    <location>
        <begin position="74"/>
        <end position="97"/>
    </location>
</feature>
<dbReference type="AlphaFoldDB" id="F7PFB1"/>
<dbReference type="eggNOG" id="arCOG08153">
    <property type="taxonomic scope" value="Archaea"/>
</dbReference>
<dbReference type="Proteomes" id="UP000015381">
    <property type="component" value="Chromosome I"/>
</dbReference>
<organism evidence="4 5">
    <name type="scientific">Halorhabdus tiamatea SARL4B</name>
    <dbReference type="NCBI Taxonomy" id="1033806"/>
    <lineage>
        <taxon>Archaea</taxon>
        <taxon>Methanobacteriati</taxon>
        <taxon>Methanobacteriota</taxon>
        <taxon>Stenosarchaea group</taxon>
        <taxon>Halobacteria</taxon>
        <taxon>Halobacteriales</taxon>
        <taxon>Haloarculaceae</taxon>
        <taxon>Halorhabdus</taxon>
    </lineage>
</organism>
<dbReference type="EMBL" id="HF571520">
    <property type="protein sequence ID" value="CCQ33935.1"/>
    <property type="molecule type" value="Genomic_DNA"/>
</dbReference>
<gene>
    <name evidence="4" type="ORF">HLRTI_002268</name>
    <name evidence="3" type="ORF">HTIA_1811</name>
</gene>
<dbReference type="RefSeq" id="WP_008523674.1">
    <property type="nucleotide sequence ID" value="NC_021921.1"/>
</dbReference>
<dbReference type="STRING" id="1033806.HTIA_1811"/>
<feature type="domain" description="DUF5658" evidence="2">
    <location>
        <begin position="41"/>
        <end position="121"/>
    </location>
</feature>
<dbReference type="HOGENOM" id="CLU_1965512_0_0_2"/>
<feature type="transmembrane region" description="Helical" evidence="1">
    <location>
        <begin position="104"/>
        <end position="125"/>
    </location>
</feature>
<evidence type="ECO:0000313" key="4">
    <source>
        <dbReference type="EMBL" id="ERJ05741.1"/>
    </source>
</evidence>
<evidence type="ECO:0000313" key="5">
    <source>
        <dbReference type="Proteomes" id="UP000003861"/>
    </source>
</evidence>
<accession>F7PFB1</accession>
<keyword evidence="6" id="KW-1185">Reference proteome</keyword>
<evidence type="ECO:0000256" key="1">
    <source>
        <dbReference type="SAM" id="Phobius"/>
    </source>
</evidence>
<keyword evidence="1" id="KW-0812">Transmembrane</keyword>
<dbReference type="EMBL" id="AFNT02000026">
    <property type="protein sequence ID" value="ERJ05741.1"/>
    <property type="molecule type" value="Genomic_DNA"/>
</dbReference>
<keyword evidence="1" id="KW-1133">Transmembrane helix</keyword>
<evidence type="ECO:0000259" key="2">
    <source>
        <dbReference type="Pfam" id="PF18902"/>
    </source>
</evidence>
<dbReference type="KEGG" id="hti:HTIA_1811"/>